<keyword evidence="5 10" id="KW-0819">tRNA processing</keyword>
<keyword evidence="8 10" id="KW-0460">Magnesium</keyword>
<comment type="function">
    <text evidence="2 10 12">Catalyzes the transfer of a dimethylallyl group onto the adenine at position 37 in tRNAs that read codons beginning with uridine, leading to the formation of N6-(dimethylallyl)adenosine (i(6)A).</text>
</comment>
<evidence type="ECO:0000313" key="16">
    <source>
        <dbReference type="Proteomes" id="UP001209535"/>
    </source>
</evidence>
<dbReference type="HAMAP" id="MF_00185">
    <property type="entry name" value="IPP_trans"/>
    <property type="match status" value="1"/>
</dbReference>
<evidence type="ECO:0000256" key="11">
    <source>
        <dbReference type="RuleBase" id="RU003783"/>
    </source>
</evidence>
<evidence type="ECO:0000256" key="8">
    <source>
        <dbReference type="ARBA" id="ARBA00022842"/>
    </source>
</evidence>
<dbReference type="RefSeq" id="WP_263332241.1">
    <property type="nucleotide sequence ID" value="NZ_JAOVQO010000001.1"/>
</dbReference>
<dbReference type="PANTHER" id="PTHR11088">
    <property type="entry name" value="TRNA DIMETHYLALLYLTRANSFERASE"/>
    <property type="match status" value="1"/>
</dbReference>
<feature type="site" description="Interaction with substrate tRNA" evidence="10">
    <location>
        <position position="137"/>
    </location>
</feature>
<organism evidence="15 16">
    <name type="scientific">Albidovulum salinarum</name>
    <dbReference type="NCBI Taxonomy" id="2984153"/>
    <lineage>
        <taxon>Bacteria</taxon>
        <taxon>Pseudomonadati</taxon>
        <taxon>Pseudomonadota</taxon>
        <taxon>Alphaproteobacteria</taxon>
        <taxon>Rhodobacterales</taxon>
        <taxon>Paracoccaceae</taxon>
        <taxon>Albidovulum</taxon>
    </lineage>
</organism>
<gene>
    <name evidence="10 15" type="primary">miaA</name>
    <name evidence="15" type="ORF">OEZ60_00820</name>
</gene>
<dbReference type="EC" id="2.5.1.75" evidence="10"/>
<comment type="catalytic activity">
    <reaction evidence="9 10 11">
        <text>adenosine(37) in tRNA + dimethylallyl diphosphate = N(6)-dimethylallyladenosine(37) in tRNA + diphosphate</text>
        <dbReference type="Rhea" id="RHEA:26482"/>
        <dbReference type="Rhea" id="RHEA-COMP:10162"/>
        <dbReference type="Rhea" id="RHEA-COMP:10375"/>
        <dbReference type="ChEBI" id="CHEBI:33019"/>
        <dbReference type="ChEBI" id="CHEBI:57623"/>
        <dbReference type="ChEBI" id="CHEBI:74411"/>
        <dbReference type="ChEBI" id="CHEBI:74415"/>
        <dbReference type="EC" id="2.5.1.75"/>
    </reaction>
</comment>
<dbReference type="EMBL" id="JAOVQO010000001">
    <property type="protein sequence ID" value="MCU9846547.1"/>
    <property type="molecule type" value="Genomic_DNA"/>
</dbReference>
<comment type="caution">
    <text evidence="10">Lacks conserved residue(s) required for the propagation of feature annotation.</text>
</comment>
<feature type="site" description="Interaction with substrate tRNA" evidence="10">
    <location>
        <position position="159"/>
    </location>
</feature>
<dbReference type="PANTHER" id="PTHR11088:SF60">
    <property type="entry name" value="TRNA DIMETHYLALLYLTRANSFERASE"/>
    <property type="match status" value="1"/>
</dbReference>
<protein>
    <recommendedName>
        <fullName evidence="10">tRNA dimethylallyltransferase</fullName>
        <ecNumber evidence="10">2.5.1.75</ecNumber>
    </recommendedName>
    <alternativeName>
        <fullName evidence="10">Dimethylallyl diphosphate:tRNA dimethylallyltransferase</fullName>
        <shortName evidence="10">DMAPP:tRNA dimethylallyltransferase</shortName>
        <shortName evidence="10">DMATase</shortName>
    </alternativeName>
    <alternativeName>
        <fullName evidence="10">Isopentenyl-diphosphate:tRNA isopentenyltransferase</fullName>
        <shortName evidence="10">IPP transferase</shortName>
        <shortName evidence="10">IPPT</shortName>
        <shortName evidence="10">IPTase</shortName>
    </alternativeName>
</protein>
<evidence type="ECO:0000256" key="12">
    <source>
        <dbReference type="RuleBase" id="RU003784"/>
    </source>
</evidence>
<feature type="region of interest" description="Disordered" evidence="14">
    <location>
        <begin position="1"/>
        <end position="22"/>
    </location>
</feature>
<evidence type="ECO:0000256" key="3">
    <source>
        <dbReference type="ARBA" id="ARBA00005842"/>
    </source>
</evidence>
<dbReference type="Gene3D" id="3.40.50.300">
    <property type="entry name" value="P-loop containing nucleotide triphosphate hydrolases"/>
    <property type="match status" value="1"/>
</dbReference>
<evidence type="ECO:0000256" key="9">
    <source>
        <dbReference type="ARBA" id="ARBA00049563"/>
    </source>
</evidence>
<keyword evidence="4 10" id="KW-0808">Transferase</keyword>
<comment type="subunit">
    <text evidence="10">Monomer.</text>
</comment>
<feature type="binding site" evidence="10">
    <location>
        <begin position="50"/>
        <end position="57"/>
    </location>
    <ligand>
        <name>ATP</name>
        <dbReference type="ChEBI" id="CHEBI:30616"/>
    </ligand>
</feature>
<feature type="binding site" evidence="10">
    <location>
        <begin position="52"/>
        <end position="57"/>
    </location>
    <ligand>
        <name>substrate</name>
    </ligand>
</feature>
<evidence type="ECO:0000256" key="2">
    <source>
        <dbReference type="ARBA" id="ARBA00003213"/>
    </source>
</evidence>
<proteinExistence type="inferred from homology"/>
<evidence type="ECO:0000256" key="14">
    <source>
        <dbReference type="SAM" id="MobiDB-lite"/>
    </source>
</evidence>
<evidence type="ECO:0000256" key="5">
    <source>
        <dbReference type="ARBA" id="ARBA00022694"/>
    </source>
</evidence>
<dbReference type="Pfam" id="PF01715">
    <property type="entry name" value="IPPT"/>
    <property type="match status" value="1"/>
</dbReference>
<evidence type="ECO:0000256" key="10">
    <source>
        <dbReference type="HAMAP-Rule" id="MF_00185"/>
    </source>
</evidence>
<evidence type="ECO:0000256" key="13">
    <source>
        <dbReference type="RuleBase" id="RU003785"/>
    </source>
</evidence>
<dbReference type="NCBIfam" id="TIGR00174">
    <property type="entry name" value="miaA"/>
    <property type="match status" value="1"/>
</dbReference>
<dbReference type="InterPro" id="IPR027417">
    <property type="entry name" value="P-loop_NTPase"/>
</dbReference>
<comment type="similarity">
    <text evidence="3 10 13">Belongs to the IPP transferase family.</text>
</comment>
<sequence>MEEIGGRFNLGRPETRRKTRHTPTITARTAGKTLFSIDEIDPEKPVLIAGPTASGKSALALGIAEAQGGVIVNADALQVWDCWRILSARPSPEEEARAPHRLYGHMPRGAAYSVGHWLREVAPILAGPERPIIVGGTGLYLSALTEGLAEIPPVPTEIRAEADRFLAGAGLEAMLAELDPQTAARIDRRNPARVQRAWEVARVTGRGLAAWQDETGAPLLPLERTVPIVLDADRDWLAERIDRRFEMMVAEGALDEVRDVLADWNPAALWARAIGAPELVAHLHGESDLDTAIRLAQAASRQYAKRQRSWFRGRMKGWRWLARP</sequence>
<keyword evidence="16" id="KW-1185">Reference proteome</keyword>
<evidence type="ECO:0000313" key="15">
    <source>
        <dbReference type="EMBL" id="MCU9846547.1"/>
    </source>
</evidence>
<dbReference type="Gene3D" id="1.10.20.140">
    <property type="match status" value="1"/>
</dbReference>
<keyword evidence="6 10" id="KW-0547">Nucleotide-binding</keyword>
<evidence type="ECO:0000256" key="7">
    <source>
        <dbReference type="ARBA" id="ARBA00022840"/>
    </source>
</evidence>
<evidence type="ECO:0000256" key="1">
    <source>
        <dbReference type="ARBA" id="ARBA00001946"/>
    </source>
</evidence>
<name>A0ABT2X0K5_9RHOB</name>
<evidence type="ECO:0000256" key="6">
    <source>
        <dbReference type="ARBA" id="ARBA00022741"/>
    </source>
</evidence>
<comment type="caution">
    <text evidence="15">The sequence shown here is derived from an EMBL/GenBank/DDBJ whole genome shotgun (WGS) entry which is preliminary data.</text>
</comment>
<dbReference type="SUPFAM" id="SSF52540">
    <property type="entry name" value="P-loop containing nucleoside triphosphate hydrolases"/>
    <property type="match status" value="2"/>
</dbReference>
<dbReference type="InterPro" id="IPR039657">
    <property type="entry name" value="Dimethylallyltransferase"/>
</dbReference>
<evidence type="ECO:0000256" key="4">
    <source>
        <dbReference type="ARBA" id="ARBA00022679"/>
    </source>
</evidence>
<keyword evidence="7 10" id="KW-0067">ATP-binding</keyword>
<reference evidence="15 16" key="1">
    <citation type="submission" date="2022-10" db="EMBL/GenBank/DDBJ databases">
        <title>Defluviimonas sp. nov., isolated from ocean surface sediments.</title>
        <authorList>
            <person name="He W."/>
            <person name="Wang L."/>
            <person name="Zhang D.-F."/>
        </authorList>
    </citation>
    <scope>NUCLEOTIDE SEQUENCE [LARGE SCALE GENOMIC DNA]</scope>
    <source>
        <strain evidence="15 16">WL0024</strain>
    </source>
</reference>
<comment type="cofactor">
    <cofactor evidence="1 10">
        <name>Mg(2+)</name>
        <dbReference type="ChEBI" id="CHEBI:18420"/>
    </cofactor>
</comment>
<dbReference type="GO" id="GO:0052381">
    <property type="term" value="F:tRNA dimethylallyltransferase activity"/>
    <property type="evidence" value="ECO:0007669"/>
    <property type="project" value="UniProtKB-EC"/>
</dbReference>
<dbReference type="InterPro" id="IPR018022">
    <property type="entry name" value="IPT"/>
</dbReference>
<dbReference type="Proteomes" id="UP001209535">
    <property type="component" value="Unassembled WGS sequence"/>
</dbReference>
<accession>A0ABT2X0K5</accession>